<dbReference type="RefSeq" id="WP_380909644.1">
    <property type="nucleotide sequence ID" value="NZ_JBHTLS010000096.1"/>
</dbReference>
<keyword evidence="4" id="KW-1185">Reference proteome</keyword>
<dbReference type="NCBIfam" id="TIGR02385">
    <property type="entry name" value="RelE_StbE"/>
    <property type="match status" value="1"/>
</dbReference>
<dbReference type="InterPro" id="IPR035093">
    <property type="entry name" value="RelE/ParE_toxin_dom_sf"/>
</dbReference>
<protein>
    <submittedName>
        <fullName evidence="3">Type II toxin-antitoxin system RelE/ParE family toxin</fullName>
    </submittedName>
</protein>
<keyword evidence="2" id="KW-1277">Toxin-antitoxin system</keyword>
<name>A0ABW3NZQ8_9SPHN</name>
<dbReference type="PANTHER" id="PTHR33755:SF6">
    <property type="entry name" value="PLASMID STABILIZATION SYSTEM PROTEIN"/>
    <property type="match status" value="1"/>
</dbReference>
<evidence type="ECO:0000256" key="2">
    <source>
        <dbReference type="ARBA" id="ARBA00022649"/>
    </source>
</evidence>
<evidence type="ECO:0000313" key="3">
    <source>
        <dbReference type="EMBL" id="MFD1104388.1"/>
    </source>
</evidence>
<gene>
    <name evidence="3" type="ORF">ACFQ24_05815</name>
</gene>
<dbReference type="EMBL" id="JBHTLS010000096">
    <property type="protein sequence ID" value="MFD1104388.1"/>
    <property type="molecule type" value="Genomic_DNA"/>
</dbReference>
<dbReference type="Proteomes" id="UP001597203">
    <property type="component" value="Unassembled WGS sequence"/>
</dbReference>
<reference evidence="4" key="1">
    <citation type="journal article" date="2019" name="Int. J. Syst. Evol. Microbiol.">
        <title>The Global Catalogue of Microorganisms (GCM) 10K type strain sequencing project: providing services to taxonomists for standard genome sequencing and annotation.</title>
        <authorList>
            <consortium name="The Broad Institute Genomics Platform"/>
            <consortium name="The Broad Institute Genome Sequencing Center for Infectious Disease"/>
            <person name="Wu L."/>
            <person name="Ma J."/>
        </authorList>
    </citation>
    <scope>NUCLEOTIDE SEQUENCE [LARGE SCALE GENOMIC DNA]</scope>
    <source>
        <strain evidence="4">CCUG 54329</strain>
    </source>
</reference>
<evidence type="ECO:0000313" key="4">
    <source>
        <dbReference type="Proteomes" id="UP001597203"/>
    </source>
</evidence>
<comment type="similarity">
    <text evidence="1">Belongs to the RelE toxin family.</text>
</comment>
<dbReference type="Pfam" id="PF05016">
    <property type="entry name" value="ParE_toxin"/>
    <property type="match status" value="1"/>
</dbReference>
<dbReference type="InterPro" id="IPR007712">
    <property type="entry name" value="RelE/ParE_toxin"/>
</dbReference>
<dbReference type="InterPro" id="IPR051803">
    <property type="entry name" value="TA_system_RelE-like_toxin"/>
</dbReference>
<comment type="caution">
    <text evidence="3">The sequence shown here is derived from an EMBL/GenBank/DDBJ whole genome shotgun (WGS) entry which is preliminary data.</text>
</comment>
<evidence type="ECO:0000256" key="1">
    <source>
        <dbReference type="ARBA" id="ARBA00006226"/>
    </source>
</evidence>
<dbReference type="Gene3D" id="3.30.2310.20">
    <property type="entry name" value="RelE-like"/>
    <property type="match status" value="1"/>
</dbReference>
<dbReference type="PANTHER" id="PTHR33755">
    <property type="entry name" value="TOXIN PARE1-RELATED"/>
    <property type="match status" value="1"/>
</dbReference>
<sequence length="94" mass="10655">MKLAWSQRAASDRLAIFLWIAEEDPRGAASVDERIEQAARRLIDFPDSGRPGRVEGTRELVVARTPYIAPYKVEGDTVRILRVIHGARMFPHDL</sequence>
<organism evidence="3 4">
    <name type="scientific">Sphingobium olei</name>
    <dbReference type="NCBI Taxonomy" id="420955"/>
    <lineage>
        <taxon>Bacteria</taxon>
        <taxon>Pseudomonadati</taxon>
        <taxon>Pseudomonadota</taxon>
        <taxon>Alphaproteobacteria</taxon>
        <taxon>Sphingomonadales</taxon>
        <taxon>Sphingomonadaceae</taxon>
        <taxon>Sphingobium</taxon>
    </lineage>
</organism>
<accession>A0ABW3NZQ8</accession>
<proteinExistence type="inferred from homology"/>